<feature type="compositionally biased region" description="Polar residues" evidence="1">
    <location>
        <begin position="588"/>
        <end position="601"/>
    </location>
</feature>
<reference evidence="4" key="1">
    <citation type="journal article" date="2017" name="bioRxiv">
        <title>Comparative analysis of the genomes of Stylophora pistillata and Acropora digitifera provides evidence for extensive differences between species of corals.</title>
        <authorList>
            <person name="Voolstra C.R."/>
            <person name="Li Y."/>
            <person name="Liew Y.J."/>
            <person name="Baumgarten S."/>
            <person name="Zoccola D."/>
            <person name="Flot J.-F."/>
            <person name="Tambutte S."/>
            <person name="Allemand D."/>
            <person name="Aranda M."/>
        </authorList>
    </citation>
    <scope>NUCLEOTIDE SEQUENCE [LARGE SCALE GENOMIC DNA]</scope>
</reference>
<feature type="compositionally biased region" description="Basic and acidic residues" evidence="1">
    <location>
        <begin position="624"/>
        <end position="640"/>
    </location>
</feature>
<feature type="transmembrane region" description="Helical" evidence="2">
    <location>
        <begin position="6"/>
        <end position="25"/>
    </location>
</feature>
<feature type="compositionally biased region" description="Polar residues" evidence="1">
    <location>
        <begin position="371"/>
        <end position="380"/>
    </location>
</feature>
<feature type="region of interest" description="Disordered" evidence="1">
    <location>
        <begin position="327"/>
        <end position="355"/>
    </location>
</feature>
<evidence type="ECO:0000313" key="3">
    <source>
        <dbReference type="EMBL" id="PFX17323.1"/>
    </source>
</evidence>
<feature type="region of interest" description="Disordered" evidence="1">
    <location>
        <begin position="371"/>
        <end position="418"/>
    </location>
</feature>
<dbReference type="EMBL" id="LSMT01000481">
    <property type="protein sequence ID" value="PFX17323.1"/>
    <property type="molecule type" value="Genomic_DNA"/>
</dbReference>
<feature type="compositionally biased region" description="Basic and acidic residues" evidence="1">
    <location>
        <begin position="336"/>
        <end position="345"/>
    </location>
</feature>
<keyword evidence="4" id="KW-1185">Reference proteome</keyword>
<dbReference type="Proteomes" id="UP000225706">
    <property type="component" value="Unassembled WGS sequence"/>
</dbReference>
<evidence type="ECO:0000256" key="2">
    <source>
        <dbReference type="SAM" id="Phobius"/>
    </source>
</evidence>
<evidence type="ECO:0000313" key="4">
    <source>
        <dbReference type="Proteomes" id="UP000225706"/>
    </source>
</evidence>
<dbReference type="AlphaFoldDB" id="A0A2B4RKJ5"/>
<feature type="transmembrane region" description="Helical" evidence="2">
    <location>
        <begin position="298"/>
        <end position="320"/>
    </location>
</feature>
<feature type="region of interest" description="Disordered" evidence="1">
    <location>
        <begin position="461"/>
        <end position="522"/>
    </location>
</feature>
<sequence length="709" mass="79337">MLRKMEIFRIEFIMTIVIYLSLTVMSEKFKVFRIRPEGEDAWLDAGDAFVIPPSQCGSTNIVNCHRFRADVKMPSLDPCACVCPRDRATFMFHNGKYECMGNSQVRRSFGFRQPPFVTFDGETVNSPLRMVNDTDSRRLTLSNSLRSCKVDTVNSWSLGCYVPEAPFSNKSPFEVHYGTDFTDNPFFLSVGGNGVFNTAEFKGKIIRLGILCNKLKQSLLFKYEGIINCNGTPPTLPPTLPPSPATKPPSITMNPQPPQQTIVFTVTQLSNVTGGRSTDPEGPPKRDRERYTHGRPSVGLIAAFIASILLLTIVIGFSYLGSRHFKKKPQLRPKNGKKEDAEAARHRASSAYEADDENRYTALGIRGPPIYSSNYKSPNPDNAPHATKGDFGGKRAYASSSTPVQHNMHGHGGNKVSVPTLDAKDAVYKDPDLDNNLRGGHSGPVRLNQLVYNCVENLKAKKRSNRDPNSGLEQGPEYDYKDPDYKDPDYRDPDYKDPDYRDPDYKDPDLDPVLRDKNSGPVGINQLVYNCVEELKVAVAKGHRNDDVYDPGPEHYGLDRRSLNRSAKPSQNGTTSREGGSDEHYRNHSATPAKNGTTSRSGRVLSKRYFDRSSRASEYGSMSRDGHDDSLGKHHLDRVARPSKYGSMSSDKKPYTYTLEKYLPPPALYELEDYETMHSQVSSVLEQDEEEESERNGHTDDAVYGTTKF</sequence>
<feature type="region of interest" description="Disordered" evidence="1">
    <location>
        <begin position="679"/>
        <end position="709"/>
    </location>
</feature>
<feature type="compositionally biased region" description="Polar residues" evidence="1">
    <location>
        <begin position="564"/>
        <end position="578"/>
    </location>
</feature>
<accession>A0A2B4RKJ5</accession>
<feature type="compositionally biased region" description="Basic and acidic residues" evidence="1">
    <location>
        <begin position="544"/>
        <end position="562"/>
    </location>
</feature>
<keyword evidence="2" id="KW-1133">Transmembrane helix</keyword>
<keyword evidence="2" id="KW-0812">Transmembrane</keyword>
<keyword evidence="2" id="KW-0472">Membrane</keyword>
<gene>
    <name evidence="3" type="ORF">AWC38_SpisGene18356</name>
</gene>
<dbReference type="OrthoDB" id="10373567at2759"/>
<evidence type="ECO:0000256" key="1">
    <source>
        <dbReference type="SAM" id="MobiDB-lite"/>
    </source>
</evidence>
<proteinExistence type="predicted"/>
<feature type="compositionally biased region" description="Basic and acidic residues" evidence="1">
    <location>
        <begin position="478"/>
        <end position="518"/>
    </location>
</feature>
<organism evidence="3 4">
    <name type="scientific">Stylophora pistillata</name>
    <name type="common">Smooth cauliflower coral</name>
    <dbReference type="NCBI Taxonomy" id="50429"/>
    <lineage>
        <taxon>Eukaryota</taxon>
        <taxon>Metazoa</taxon>
        <taxon>Cnidaria</taxon>
        <taxon>Anthozoa</taxon>
        <taxon>Hexacorallia</taxon>
        <taxon>Scleractinia</taxon>
        <taxon>Astrocoeniina</taxon>
        <taxon>Pocilloporidae</taxon>
        <taxon>Stylophora</taxon>
    </lineage>
</organism>
<name>A0A2B4RKJ5_STYPI</name>
<comment type="caution">
    <text evidence="3">The sequence shown here is derived from an EMBL/GenBank/DDBJ whole genome shotgun (WGS) entry which is preliminary data.</text>
</comment>
<feature type="region of interest" description="Disordered" evidence="1">
    <location>
        <begin position="272"/>
        <end position="292"/>
    </location>
</feature>
<feature type="compositionally biased region" description="Basic and acidic residues" evidence="1">
    <location>
        <begin position="278"/>
        <end position="292"/>
    </location>
</feature>
<protein>
    <submittedName>
        <fullName evidence="3">Uncharacterized protein</fullName>
    </submittedName>
</protein>
<feature type="region of interest" description="Disordered" evidence="1">
    <location>
        <begin position="233"/>
        <end position="257"/>
    </location>
</feature>
<feature type="compositionally biased region" description="Pro residues" evidence="1">
    <location>
        <begin position="234"/>
        <end position="247"/>
    </location>
</feature>
<feature type="region of interest" description="Disordered" evidence="1">
    <location>
        <begin position="544"/>
        <end position="656"/>
    </location>
</feature>